<keyword evidence="2" id="KW-1133">Transmembrane helix</keyword>
<keyword evidence="2" id="KW-0812">Transmembrane</keyword>
<sequence length="687" mass="75963">MAPVKNRGRSVPVKAADGKDTVDYSSPDDAALKVLVYRHVSGQEKKHKQQTKLIRDRLPAELRNCGLLKRSCHETAGLRSLTKGEFFRSMLEIYRHDEVLGRVIEQAVSEYNIKELMDNYCLEILSSSSESPEDISHAQKIATVVTDRYALTLERYLNSLYKNFINWYLLVGVVPYAFIAVADLYSDRAPRYTETASSEILMVDTDAVVLARRKETQVMDSLRRATALAARNPILENEDGLLRVLREIRLPQSLLETLEPVVRGWVAGRNGCGEARPAALFDLLAYLRQLQLGFVPFIPDLDGGVELLYDEALNAAVGGDVHFRHYEALIVDAIPSDSSPLTAGTRGLEASRLFRLTAHECFRSCLSSTQRVVVTTRSDDATGPKPSESTTKPQRTEDLLLHLLSAQQPGPGADAFDKTAAAASIFQTHAGGTQSWSGTDSLNLITTKDILEERKNSVLKESFDILQRDSRSKNEALRALRLLNEGNTAGAAQACARIADERDRKVVSAAVANRQRNAGEDDLGRDAMLRLVEAEANLKMLYAFDSRANVGMVEELFYIWSAFWKSAVTGINHLFGQKFIQYTGTRGPAGEAIRPFKRLLSDWLFLLNLSGPLLPVVSTRAAPTNGVDESIRVSATLRPSAACLYLAKRMGTRSVHIDIRKVISPSPPHAAPKKDNGDTFCTTPQTF</sequence>
<dbReference type="AlphaFoldDB" id="A0A444V819"/>
<keyword evidence="2" id="KW-0472">Membrane</keyword>
<feature type="transmembrane region" description="Helical" evidence="2">
    <location>
        <begin position="165"/>
        <end position="185"/>
    </location>
</feature>
<feature type="region of interest" description="Disordered" evidence="1">
    <location>
        <begin position="1"/>
        <end position="22"/>
    </location>
</feature>
<gene>
    <name evidence="3" type="ORF">EOD39_15524</name>
</gene>
<evidence type="ECO:0000313" key="4">
    <source>
        <dbReference type="Proteomes" id="UP000289886"/>
    </source>
</evidence>
<evidence type="ECO:0000256" key="2">
    <source>
        <dbReference type="SAM" id="Phobius"/>
    </source>
</evidence>
<accession>A0A444V819</accession>
<dbReference type="Proteomes" id="UP000289886">
    <property type="component" value="Unassembled WGS sequence"/>
</dbReference>
<protein>
    <submittedName>
        <fullName evidence="3">Uncharacterized protein</fullName>
    </submittedName>
</protein>
<organism evidence="3 4">
    <name type="scientific">Acipenser ruthenus</name>
    <name type="common">Sterlet sturgeon</name>
    <dbReference type="NCBI Taxonomy" id="7906"/>
    <lineage>
        <taxon>Eukaryota</taxon>
        <taxon>Metazoa</taxon>
        <taxon>Chordata</taxon>
        <taxon>Craniata</taxon>
        <taxon>Vertebrata</taxon>
        <taxon>Euteleostomi</taxon>
        <taxon>Actinopterygii</taxon>
        <taxon>Chondrostei</taxon>
        <taxon>Acipenseriformes</taxon>
        <taxon>Acipenseridae</taxon>
        <taxon>Acipenser</taxon>
    </lineage>
</organism>
<comment type="caution">
    <text evidence="3">The sequence shown here is derived from an EMBL/GenBank/DDBJ whole genome shotgun (WGS) entry which is preliminary data.</text>
</comment>
<evidence type="ECO:0000256" key="1">
    <source>
        <dbReference type="SAM" id="MobiDB-lite"/>
    </source>
</evidence>
<name>A0A444V819_ACIRT</name>
<evidence type="ECO:0000313" key="3">
    <source>
        <dbReference type="EMBL" id="RXM96538.1"/>
    </source>
</evidence>
<feature type="region of interest" description="Disordered" evidence="1">
    <location>
        <begin position="665"/>
        <end position="687"/>
    </location>
</feature>
<reference evidence="3 4" key="1">
    <citation type="submission" date="2019-01" db="EMBL/GenBank/DDBJ databases">
        <title>Draft Genome and Complete Hox-Cluster Characterization of the Sterlet Sturgeon (Acipenser ruthenus).</title>
        <authorList>
            <person name="Wei Q."/>
        </authorList>
    </citation>
    <scope>NUCLEOTIDE SEQUENCE [LARGE SCALE GENOMIC DNA]</scope>
    <source>
        <strain evidence="3">WHYD16114868_AA</strain>
        <tissue evidence="3">Blood</tissue>
    </source>
</reference>
<keyword evidence="4" id="KW-1185">Reference proteome</keyword>
<dbReference type="EMBL" id="SCEB01001571">
    <property type="protein sequence ID" value="RXM96538.1"/>
    <property type="molecule type" value="Genomic_DNA"/>
</dbReference>
<feature type="region of interest" description="Disordered" evidence="1">
    <location>
        <begin position="375"/>
        <end position="394"/>
    </location>
</feature>
<proteinExistence type="predicted"/>